<accession>A0A402AQE2</accession>
<evidence type="ECO:0000313" key="3">
    <source>
        <dbReference type="Proteomes" id="UP000287188"/>
    </source>
</evidence>
<dbReference type="Proteomes" id="UP000287188">
    <property type="component" value="Unassembled WGS sequence"/>
</dbReference>
<name>A0A402AQE2_9CHLR</name>
<keyword evidence="1" id="KW-1133">Transmembrane helix</keyword>
<comment type="caution">
    <text evidence="2">The sequence shown here is derived from an EMBL/GenBank/DDBJ whole genome shotgun (WGS) entry which is preliminary data.</text>
</comment>
<evidence type="ECO:0000313" key="2">
    <source>
        <dbReference type="EMBL" id="GCE21391.1"/>
    </source>
</evidence>
<evidence type="ECO:0000256" key="1">
    <source>
        <dbReference type="SAM" id="Phobius"/>
    </source>
</evidence>
<reference evidence="3" key="1">
    <citation type="submission" date="2018-12" db="EMBL/GenBank/DDBJ databases">
        <title>Tengunoibacter tsumagoiensis gen. nov., sp. nov., Dictyobacter kobayashii sp. nov., D. alpinus sp. nov., and D. joshuensis sp. nov. and description of Dictyobacteraceae fam. nov. within the order Ktedonobacterales isolated from Tengu-no-mugimeshi.</title>
        <authorList>
            <person name="Wang C.M."/>
            <person name="Zheng Y."/>
            <person name="Sakai Y."/>
            <person name="Toyoda A."/>
            <person name="Minakuchi Y."/>
            <person name="Abe K."/>
            <person name="Yokota A."/>
            <person name="Yabe S."/>
        </authorList>
    </citation>
    <scope>NUCLEOTIDE SEQUENCE [LARGE SCALE GENOMIC DNA]</scope>
    <source>
        <strain evidence="3">Uno11</strain>
    </source>
</reference>
<keyword evidence="1" id="KW-0812">Transmembrane</keyword>
<sequence length="92" mass="10153">MYDNDNGWQKPNFEKIENKSIWQRYRLQIVMAVGLLLLIIFASSTVYLLLNRPSPTPAVATAATPTAAATVAPTTVAAQPTQARQTLPQIQR</sequence>
<protein>
    <submittedName>
        <fullName evidence="2">Uncharacterized protein</fullName>
    </submittedName>
</protein>
<keyword evidence="1" id="KW-0472">Membrane</keyword>
<feature type="transmembrane region" description="Helical" evidence="1">
    <location>
        <begin position="29"/>
        <end position="50"/>
    </location>
</feature>
<keyword evidence="3" id="KW-1185">Reference proteome</keyword>
<organism evidence="2 3">
    <name type="scientific">Dictyobacter kobayashii</name>
    <dbReference type="NCBI Taxonomy" id="2014872"/>
    <lineage>
        <taxon>Bacteria</taxon>
        <taxon>Bacillati</taxon>
        <taxon>Chloroflexota</taxon>
        <taxon>Ktedonobacteria</taxon>
        <taxon>Ktedonobacterales</taxon>
        <taxon>Dictyobacteraceae</taxon>
        <taxon>Dictyobacter</taxon>
    </lineage>
</organism>
<dbReference type="EMBL" id="BIFS01000001">
    <property type="protein sequence ID" value="GCE21391.1"/>
    <property type="molecule type" value="Genomic_DNA"/>
</dbReference>
<dbReference type="RefSeq" id="WP_126553028.1">
    <property type="nucleotide sequence ID" value="NZ_BIFS01000001.1"/>
</dbReference>
<dbReference type="AlphaFoldDB" id="A0A402AQE2"/>
<proteinExistence type="predicted"/>
<gene>
    <name evidence="2" type="ORF">KDK_51910</name>
</gene>